<sequence>MIFQIHHRITYRYERPVIVEPLTIRLRPRSDGAQRLLEYRCTLTPMPLHLCEVVDVFGNAAMQVSFNGVHLQVCVDIEARVETLRTQPFDYLSLDSRATNLPAVYDHEVDKALEPYLHRQDVHPEIDQWATALAKSLGSQTQPFLLQATEQIARDYDSSNRYGGAPMSPSETFESKRGACRDLAVLFMDMCRSQGIASRFVSGYIHEPGRIGTSELHAWAEVYLPGGGWRGYDPSRGIAVSDQHIPVATGPEPPWAAATEGCYIGAASESTIDYEVTVVEELA</sequence>
<dbReference type="EMBL" id="FXUG01000017">
    <property type="protein sequence ID" value="SMP73819.1"/>
    <property type="molecule type" value="Genomic_DNA"/>
</dbReference>
<dbReference type="SMART" id="SM00460">
    <property type="entry name" value="TGc"/>
    <property type="match status" value="1"/>
</dbReference>
<proteinExistence type="predicted"/>
<dbReference type="InterPro" id="IPR013589">
    <property type="entry name" value="Bac_transglu_N"/>
</dbReference>
<dbReference type="Gene3D" id="3.10.620.30">
    <property type="match status" value="1"/>
</dbReference>
<feature type="domain" description="Transglutaminase-like" evidence="1">
    <location>
        <begin position="172"/>
        <end position="236"/>
    </location>
</feature>
<dbReference type="Pfam" id="PF01841">
    <property type="entry name" value="Transglut_core"/>
    <property type="match status" value="1"/>
</dbReference>
<reference evidence="2 3" key="1">
    <citation type="submission" date="2017-05" db="EMBL/GenBank/DDBJ databases">
        <authorList>
            <person name="Varghese N."/>
            <person name="Submissions S."/>
        </authorList>
    </citation>
    <scope>NUCLEOTIDE SEQUENCE [LARGE SCALE GENOMIC DNA]</scope>
    <source>
        <strain evidence="2 3">DSM 25457</strain>
    </source>
</reference>
<dbReference type="SUPFAM" id="SSF54001">
    <property type="entry name" value="Cysteine proteinases"/>
    <property type="match status" value="1"/>
</dbReference>
<comment type="caution">
    <text evidence="2">The sequence shown here is derived from an EMBL/GenBank/DDBJ whole genome shotgun (WGS) entry which is preliminary data.</text>
</comment>
<evidence type="ECO:0000259" key="1">
    <source>
        <dbReference type="SMART" id="SM00460"/>
    </source>
</evidence>
<protein>
    <submittedName>
        <fullName evidence="2">Transglutaminase-like enzyme, putative cysteine protease</fullName>
    </submittedName>
</protein>
<keyword evidence="3" id="KW-1185">Reference proteome</keyword>
<dbReference type="PANTHER" id="PTHR33490:SF1">
    <property type="entry name" value="SLL1233 PROTEIN"/>
    <property type="match status" value="1"/>
</dbReference>
<dbReference type="PANTHER" id="PTHR33490">
    <property type="entry name" value="BLR5614 PROTEIN-RELATED"/>
    <property type="match status" value="1"/>
</dbReference>
<dbReference type="Pfam" id="PF08379">
    <property type="entry name" value="Bact_transglu_N"/>
    <property type="match status" value="1"/>
</dbReference>
<dbReference type="InterPro" id="IPR038765">
    <property type="entry name" value="Papain-like_cys_pep_sf"/>
</dbReference>
<dbReference type="InterPro" id="IPR002931">
    <property type="entry name" value="Transglutaminase-like"/>
</dbReference>
<gene>
    <name evidence="2" type="ORF">SAMN06265222_11715</name>
</gene>
<evidence type="ECO:0000313" key="2">
    <source>
        <dbReference type="EMBL" id="SMP73819.1"/>
    </source>
</evidence>
<evidence type="ECO:0000313" key="3">
    <source>
        <dbReference type="Proteomes" id="UP001158067"/>
    </source>
</evidence>
<dbReference type="Proteomes" id="UP001158067">
    <property type="component" value="Unassembled WGS sequence"/>
</dbReference>
<name>A0ABY1QM52_9BACT</name>
<dbReference type="RefSeq" id="WP_283434797.1">
    <property type="nucleotide sequence ID" value="NZ_FXUG01000017.1"/>
</dbReference>
<accession>A0ABY1QM52</accession>
<organism evidence="2 3">
    <name type="scientific">Neorhodopirellula lusitana</name>
    <dbReference type="NCBI Taxonomy" id="445327"/>
    <lineage>
        <taxon>Bacteria</taxon>
        <taxon>Pseudomonadati</taxon>
        <taxon>Planctomycetota</taxon>
        <taxon>Planctomycetia</taxon>
        <taxon>Pirellulales</taxon>
        <taxon>Pirellulaceae</taxon>
        <taxon>Neorhodopirellula</taxon>
    </lineage>
</organism>